<evidence type="ECO:0000313" key="3">
    <source>
        <dbReference type="EMBL" id="ERL50645.1"/>
    </source>
</evidence>
<protein>
    <recommendedName>
        <fullName evidence="5">ABC transporter</fullName>
    </recommendedName>
</protein>
<dbReference type="Proteomes" id="UP000019113">
    <property type="component" value="Unassembled WGS sequence"/>
</dbReference>
<comment type="caution">
    <text evidence="3">The sequence shown here is derived from an EMBL/GenBank/DDBJ whole genome shotgun (WGS) entry which is preliminary data.</text>
</comment>
<dbReference type="Pfam" id="PF04333">
    <property type="entry name" value="MlaA"/>
    <property type="match status" value="1"/>
</dbReference>
<evidence type="ECO:0000256" key="2">
    <source>
        <dbReference type="ARBA" id="ARBA00022729"/>
    </source>
</evidence>
<gene>
    <name evidence="3" type="ORF">BJB45_05805</name>
</gene>
<proteinExistence type="inferred from homology"/>
<organism evidence="3 4">
    <name type="scientific">Halomonas huangheensis</name>
    <dbReference type="NCBI Taxonomy" id="1178482"/>
    <lineage>
        <taxon>Bacteria</taxon>
        <taxon>Pseudomonadati</taxon>
        <taxon>Pseudomonadota</taxon>
        <taxon>Gammaproteobacteria</taxon>
        <taxon>Oceanospirillales</taxon>
        <taxon>Halomonadaceae</taxon>
        <taxon>Halomonas</taxon>
    </lineage>
</organism>
<reference evidence="3 4" key="1">
    <citation type="submission" date="2013-08" db="EMBL/GenBank/DDBJ databases">
        <title>draft genome of Halomonas huanghegensis, strain BJGMM-B45T.</title>
        <authorList>
            <person name="Miao C."/>
            <person name="Wan Y."/>
            <person name="Jin W."/>
        </authorList>
    </citation>
    <scope>NUCLEOTIDE SEQUENCE [LARGE SCALE GENOMIC DNA]</scope>
    <source>
        <strain evidence="3 4">BJGMM-B45</strain>
    </source>
</reference>
<dbReference type="OrthoDB" id="9785326at2"/>
<evidence type="ECO:0008006" key="5">
    <source>
        <dbReference type="Google" id="ProtNLM"/>
    </source>
</evidence>
<dbReference type="PANTHER" id="PTHR30035">
    <property type="entry name" value="LIPOPROTEIN VACJ-RELATED"/>
    <property type="match status" value="1"/>
</dbReference>
<dbReference type="GO" id="GO:0120010">
    <property type="term" value="P:intermembrane phospholipid transfer"/>
    <property type="evidence" value="ECO:0007669"/>
    <property type="project" value="TreeGrafter"/>
</dbReference>
<dbReference type="InterPro" id="IPR007428">
    <property type="entry name" value="MlaA"/>
</dbReference>
<comment type="similarity">
    <text evidence="1">Belongs to the MlaA family.</text>
</comment>
<dbReference type="AlphaFoldDB" id="W1N6S3"/>
<dbReference type="RefSeq" id="WP_021820698.1">
    <property type="nucleotide sequence ID" value="NZ_AVBC01000039.1"/>
</dbReference>
<keyword evidence="4" id="KW-1185">Reference proteome</keyword>
<dbReference type="PROSITE" id="PS51257">
    <property type="entry name" value="PROKAR_LIPOPROTEIN"/>
    <property type="match status" value="1"/>
</dbReference>
<evidence type="ECO:0000256" key="1">
    <source>
        <dbReference type="ARBA" id="ARBA00010634"/>
    </source>
</evidence>
<name>W1N6S3_9GAMM</name>
<dbReference type="EMBL" id="AVBC01000039">
    <property type="protein sequence ID" value="ERL50645.1"/>
    <property type="molecule type" value="Genomic_DNA"/>
</dbReference>
<sequence>METTRGASLSKRNRRGIIVMATAAAIGISGCASTGVSSEPNPADPWEGFNRKVFAFNDVLDRYALRPAAQGYHFVTPDPLERGVTNFFNNLGEIRTAFNSLLQGKPSNAGVASTRFLMNSTFGLAGLLDPATHAGFVANDEDFGQTLGVWGVPEGPYVVLPFYGPSTVRTATGLPVDFYTYPLTYVENDTVRYSLRALELLDARAQLLSQEDLLRGDRYSFIRDAWLQRMRFEVNDGEIGDDTFIDDDFDYDEDAFAE</sequence>
<dbReference type="PANTHER" id="PTHR30035:SF3">
    <property type="entry name" value="INTERMEMBRANE PHOSPHOLIPID TRANSPORT SYSTEM LIPOPROTEIN MLAA"/>
    <property type="match status" value="1"/>
</dbReference>
<dbReference type="PRINTS" id="PR01805">
    <property type="entry name" value="VACJLIPOPROT"/>
</dbReference>
<dbReference type="PATRIC" id="fig|1178482.3.peg.3741"/>
<dbReference type="STRING" id="1178482.AR456_07160"/>
<dbReference type="eggNOG" id="COG2853">
    <property type="taxonomic scope" value="Bacteria"/>
</dbReference>
<accession>W1N6S3</accession>
<keyword evidence="2" id="KW-0732">Signal</keyword>
<evidence type="ECO:0000313" key="4">
    <source>
        <dbReference type="Proteomes" id="UP000019113"/>
    </source>
</evidence>
<dbReference type="GO" id="GO:0016020">
    <property type="term" value="C:membrane"/>
    <property type="evidence" value="ECO:0007669"/>
    <property type="project" value="InterPro"/>
</dbReference>
<dbReference type="KEGG" id="hhu:AR456_07160"/>